<keyword evidence="1" id="KW-0812">Transmembrane</keyword>
<dbReference type="Pfam" id="PF23494">
    <property type="entry name" value="bPH_10"/>
    <property type="match status" value="1"/>
</dbReference>
<organism evidence="4 5">
    <name type="scientific">Rhodococcus sovatensis</name>
    <dbReference type="NCBI Taxonomy" id="1805840"/>
    <lineage>
        <taxon>Bacteria</taxon>
        <taxon>Bacillati</taxon>
        <taxon>Actinomycetota</taxon>
        <taxon>Actinomycetes</taxon>
        <taxon>Mycobacteriales</taxon>
        <taxon>Nocardiaceae</taxon>
        <taxon>Rhodococcus</taxon>
    </lineage>
</organism>
<accession>A0ABZ2PUQ6</accession>
<evidence type="ECO:0000313" key="5">
    <source>
        <dbReference type="Proteomes" id="UP001432000"/>
    </source>
</evidence>
<feature type="domain" description="YqeB PH" evidence="3">
    <location>
        <begin position="8"/>
        <end position="155"/>
    </location>
</feature>
<keyword evidence="5" id="KW-1185">Reference proteome</keyword>
<dbReference type="EMBL" id="CP147846">
    <property type="protein sequence ID" value="WXG71426.1"/>
    <property type="molecule type" value="Genomic_DNA"/>
</dbReference>
<reference evidence="4 5" key="1">
    <citation type="submission" date="2024-03" db="EMBL/GenBank/DDBJ databases">
        <title>Natural products discovery in diverse microorganisms through a two-stage MS feature dereplication strategy.</title>
        <authorList>
            <person name="Zhang R."/>
        </authorList>
    </citation>
    <scope>NUCLEOTIDE SEQUENCE [LARGE SCALE GENOMIC DNA]</scope>
    <source>
        <strain evidence="4 5">18930</strain>
    </source>
</reference>
<dbReference type="Proteomes" id="UP001432000">
    <property type="component" value="Chromosome"/>
</dbReference>
<evidence type="ECO:0000259" key="3">
    <source>
        <dbReference type="Pfam" id="PF23494"/>
    </source>
</evidence>
<keyword evidence="1" id="KW-0472">Membrane</keyword>
<evidence type="ECO:0000256" key="1">
    <source>
        <dbReference type="SAM" id="Phobius"/>
    </source>
</evidence>
<evidence type="ECO:0000259" key="2">
    <source>
        <dbReference type="Pfam" id="PF23493"/>
    </source>
</evidence>
<dbReference type="InterPro" id="IPR056411">
    <property type="entry name" value="CysS_C"/>
</dbReference>
<dbReference type="Gene3D" id="1.20.120.1910">
    <property type="entry name" value="Cysteine-tRNA ligase, C-terminal anti-codon recognition domain"/>
    <property type="match status" value="1"/>
</dbReference>
<dbReference type="InterPro" id="IPR057798">
    <property type="entry name" value="PH_YqeB"/>
</dbReference>
<gene>
    <name evidence="4" type="ORF">WDS16_13620</name>
</gene>
<proteinExistence type="predicted"/>
<dbReference type="Pfam" id="PF23493">
    <property type="entry name" value="CysS_C"/>
    <property type="match status" value="1"/>
</dbReference>
<evidence type="ECO:0000313" key="4">
    <source>
        <dbReference type="EMBL" id="WXG71426.1"/>
    </source>
</evidence>
<name>A0ABZ2PUQ6_9NOCA</name>
<keyword evidence="1" id="KW-1133">Transmembrane helix</keyword>
<dbReference type="RefSeq" id="WP_338893155.1">
    <property type="nucleotide sequence ID" value="NZ_CP147846.1"/>
</dbReference>
<protein>
    <recommendedName>
        <fullName evidence="6">DUF308 domain-containing protein</fullName>
    </recommendedName>
</protein>
<feature type="domain" description="Cysteinyl-tRNA ligase anticodon binding" evidence="2">
    <location>
        <begin position="173"/>
        <end position="223"/>
    </location>
</feature>
<evidence type="ECO:0008006" key="6">
    <source>
        <dbReference type="Google" id="ProtNLM"/>
    </source>
</evidence>
<sequence length="228" mass="25412">MANKNESVLWLSTGDRVFLGVVAPLVGGTLGFFLPSLASWVTTLAWIPFQGPFELVATWSSWWAQYVLAAVGVVLGAAFVAFALYESLRVVVAESGFRVTRDGETAEFHRSEAATVFVDGKELVVLDSSSRQVVRAPIEEKAQAVERVFTSHGYSFTDGDPYENLYQRWVSGTPLLPAEINAVMRAREKALEKKSRSDASELRVELDRLGIVVRDRKNKQYWRPLVRA</sequence>
<feature type="transmembrane region" description="Helical" evidence="1">
    <location>
        <begin position="62"/>
        <end position="85"/>
    </location>
</feature>
<feature type="transmembrane region" description="Helical" evidence="1">
    <location>
        <begin position="21"/>
        <end position="42"/>
    </location>
</feature>